<keyword evidence="2" id="KW-1185">Reference proteome</keyword>
<evidence type="ECO:0000313" key="1">
    <source>
        <dbReference type="EMBL" id="RHZ84462.1"/>
    </source>
</evidence>
<proteinExistence type="predicted"/>
<sequence>MKITCSINRTLRFISHRTLEEAISFEAPDCFKVRGLEKNSAELTKDGRDFCQEIWYRTHIDLSRREGITSLEHLAIHLKRALVDLETDTEDEGVDHEE</sequence>
<dbReference type="EMBL" id="PQFF01000077">
    <property type="protein sequence ID" value="RHZ84462.1"/>
    <property type="molecule type" value="Genomic_DNA"/>
</dbReference>
<gene>
    <name evidence="1" type="ORF">Glove_81g80</name>
</gene>
<dbReference type="AlphaFoldDB" id="A0A397JBJ0"/>
<name>A0A397JBJ0_9GLOM</name>
<reference evidence="1 2" key="1">
    <citation type="submission" date="2018-08" db="EMBL/GenBank/DDBJ databases">
        <title>Genome and evolution of the arbuscular mycorrhizal fungus Diversispora epigaea (formerly Glomus versiforme) and its bacterial endosymbionts.</title>
        <authorList>
            <person name="Sun X."/>
            <person name="Fei Z."/>
            <person name="Harrison M."/>
        </authorList>
    </citation>
    <scope>NUCLEOTIDE SEQUENCE [LARGE SCALE GENOMIC DNA]</scope>
    <source>
        <strain evidence="1 2">IT104</strain>
    </source>
</reference>
<dbReference type="OrthoDB" id="2422304at2759"/>
<organism evidence="1 2">
    <name type="scientific">Diversispora epigaea</name>
    <dbReference type="NCBI Taxonomy" id="1348612"/>
    <lineage>
        <taxon>Eukaryota</taxon>
        <taxon>Fungi</taxon>
        <taxon>Fungi incertae sedis</taxon>
        <taxon>Mucoromycota</taxon>
        <taxon>Glomeromycotina</taxon>
        <taxon>Glomeromycetes</taxon>
        <taxon>Diversisporales</taxon>
        <taxon>Diversisporaceae</taxon>
        <taxon>Diversispora</taxon>
    </lineage>
</organism>
<protein>
    <submittedName>
        <fullName evidence="1">Uncharacterized protein</fullName>
    </submittedName>
</protein>
<evidence type="ECO:0000313" key="2">
    <source>
        <dbReference type="Proteomes" id="UP000266861"/>
    </source>
</evidence>
<accession>A0A397JBJ0</accession>
<dbReference type="Proteomes" id="UP000266861">
    <property type="component" value="Unassembled WGS sequence"/>
</dbReference>
<comment type="caution">
    <text evidence="1">The sequence shown here is derived from an EMBL/GenBank/DDBJ whole genome shotgun (WGS) entry which is preliminary data.</text>
</comment>